<reference evidence="3" key="1">
    <citation type="journal article" date="2019" name="Int. J. Syst. Evol. Microbiol.">
        <title>The Global Catalogue of Microorganisms (GCM) 10K type strain sequencing project: providing services to taxonomists for standard genome sequencing and annotation.</title>
        <authorList>
            <consortium name="The Broad Institute Genomics Platform"/>
            <consortium name="The Broad Institute Genome Sequencing Center for Infectious Disease"/>
            <person name="Wu L."/>
            <person name="Ma J."/>
        </authorList>
    </citation>
    <scope>NUCLEOTIDE SEQUENCE [LARGE SCALE GENOMIC DNA]</scope>
    <source>
        <strain evidence="3">JCM 17214</strain>
    </source>
</reference>
<dbReference type="Gene3D" id="3.90.550.10">
    <property type="entry name" value="Spore Coat Polysaccharide Biosynthesis Protein SpsA, Chain A"/>
    <property type="match status" value="1"/>
</dbReference>
<comment type="caution">
    <text evidence="2">The sequence shown here is derived from an EMBL/GenBank/DDBJ whole genome shotgun (WGS) entry which is preliminary data.</text>
</comment>
<accession>A0ABP7NS04</accession>
<sequence>MREEETTVPLVSICCITYNHEAFLAQAIESVLKQQTDFAVELVIGEDCSPDGTRQIALDYQSRYPGQVRVLLPEKNLGIMRNLMTTMAACTGRYVAFLEGDDYFTDPHKLQRQVDVMRAQPDCTLCIHDAEVFWQDNSAPAYLFSTKYATLLPAHEARITQADLVEYGWGIPSASMVFRRDSILPLPEWFQGVFSGDYTLQLLSTRRGYIYWLPQVMSRYRLHAGGVMQTSSNTLGQNEKRIFELEHYKHFLPQQLHAKVDEYLEYLYLERSEKMAALGKRGQQLRYYLKAMTINRQRLGFHLRRLVKRVTLSA</sequence>
<dbReference type="EMBL" id="BAABDH010000109">
    <property type="protein sequence ID" value="GAA3951340.1"/>
    <property type="molecule type" value="Genomic_DNA"/>
</dbReference>
<evidence type="ECO:0000313" key="2">
    <source>
        <dbReference type="EMBL" id="GAA3951340.1"/>
    </source>
</evidence>
<proteinExistence type="predicted"/>
<evidence type="ECO:0000259" key="1">
    <source>
        <dbReference type="Pfam" id="PF00535"/>
    </source>
</evidence>
<keyword evidence="3" id="KW-1185">Reference proteome</keyword>
<dbReference type="Proteomes" id="UP001499909">
    <property type="component" value="Unassembled WGS sequence"/>
</dbReference>
<dbReference type="InterPro" id="IPR029044">
    <property type="entry name" value="Nucleotide-diphossugar_trans"/>
</dbReference>
<protein>
    <submittedName>
        <fullName evidence="2">Glycosyltransferase</fullName>
    </submittedName>
</protein>
<dbReference type="Pfam" id="PF00535">
    <property type="entry name" value="Glycos_transf_2"/>
    <property type="match status" value="1"/>
</dbReference>
<dbReference type="PANTHER" id="PTHR22916:SF3">
    <property type="entry name" value="UDP-GLCNAC:BETAGAL BETA-1,3-N-ACETYLGLUCOSAMINYLTRANSFERASE-LIKE PROTEIN 1"/>
    <property type="match status" value="1"/>
</dbReference>
<evidence type="ECO:0000313" key="3">
    <source>
        <dbReference type="Proteomes" id="UP001499909"/>
    </source>
</evidence>
<dbReference type="RefSeq" id="WP_345117136.1">
    <property type="nucleotide sequence ID" value="NZ_BAABDH010000109.1"/>
</dbReference>
<dbReference type="InterPro" id="IPR001173">
    <property type="entry name" value="Glyco_trans_2-like"/>
</dbReference>
<feature type="domain" description="Glycosyltransferase 2-like" evidence="1">
    <location>
        <begin position="12"/>
        <end position="129"/>
    </location>
</feature>
<name>A0ABP7NS04_9BACT</name>
<dbReference type="PANTHER" id="PTHR22916">
    <property type="entry name" value="GLYCOSYLTRANSFERASE"/>
    <property type="match status" value="1"/>
</dbReference>
<dbReference type="SUPFAM" id="SSF53448">
    <property type="entry name" value="Nucleotide-diphospho-sugar transferases"/>
    <property type="match status" value="1"/>
</dbReference>
<gene>
    <name evidence="2" type="ORF">GCM10022406_36500</name>
</gene>
<organism evidence="2 3">
    <name type="scientific">Hymenobacter algoricola</name>
    <dbReference type="NCBI Taxonomy" id="486267"/>
    <lineage>
        <taxon>Bacteria</taxon>
        <taxon>Pseudomonadati</taxon>
        <taxon>Bacteroidota</taxon>
        <taxon>Cytophagia</taxon>
        <taxon>Cytophagales</taxon>
        <taxon>Hymenobacteraceae</taxon>
        <taxon>Hymenobacter</taxon>
    </lineage>
</organism>